<dbReference type="HOGENOM" id="CLU_139698_6_2_11"/>
<comment type="cofactor">
    <cofactor evidence="1">
        <name>[3Fe-4S] cluster</name>
        <dbReference type="ChEBI" id="CHEBI:21137"/>
    </cofactor>
</comment>
<organism evidence="8 9">
    <name type="scientific">Streptomyces vietnamensis</name>
    <dbReference type="NCBI Taxonomy" id="362257"/>
    <lineage>
        <taxon>Bacteria</taxon>
        <taxon>Bacillati</taxon>
        <taxon>Actinomycetota</taxon>
        <taxon>Actinomycetes</taxon>
        <taxon>Kitasatosporales</taxon>
        <taxon>Streptomycetaceae</taxon>
        <taxon>Streptomyces</taxon>
    </lineage>
</organism>
<keyword evidence="5" id="KW-0408">Iron</keyword>
<evidence type="ECO:0000256" key="2">
    <source>
        <dbReference type="ARBA" id="ARBA00022448"/>
    </source>
</evidence>
<dbReference type="Proteomes" id="UP000031774">
    <property type="component" value="Chromosome"/>
</dbReference>
<keyword evidence="2" id="KW-0813">Transport</keyword>
<dbReference type="Pfam" id="PF13459">
    <property type="entry name" value="Fer4_15"/>
    <property type="match status" value="1"/>
</dbReference>
<dbReference type="PANTHER" id="PTHR36923">
    <property type="entry name" value="FERREDOXIN"/>
    <property type="match status" value="1"/>
</dbReference>
<dbReference type="InterPro" id="IPR051269">
    <property type="entry name" value="Fe-S_cluster_ET"/>
</dbReference>
<protein>
    <recommendedName>
        <fullName evidence="10">Ferredoxin</fullName>
    </recommendedName>
</protein>
<proteinExistence type="predicted"/>
<dbReference type="STRING" id="362257.SVTN_36670"/>
<evidence type="ECO:0000256" key="6">
    <source>
        <dbReference type="ARBA" id="ARBA00023014"/>
    </source>
</evidence>
<dbReference type="PANTHER" id="PTHR36923:SF3">
    <property type="entry name" value="FERREDOXIN"/>
    <property type="match status" value="1"/>
</dbReference>
<keyword evidence="4" id="KW-0249">Electron transport</keyword>
<keyword evidence="9" id="KW-1185">Reference proteome</keyword>
<dbReference type="GO" id="GO:0046872">
    <property type="term" value="F:metal ion binding"/>
    <property type="evidence" value="ECO:0007669"/>
    <property type="project" value="UniProtKB-KW"/>
</dbReference>
<dbReference type="AlphaFoldDB" id="A0A0B5I4I0"/>
<dbReference type="RefSeq" id="WP_041132931.1">
    <property type="nucleotide sequence ID" value="NZ_CP010407.1"/>
</dbReference>
<evidence type="ECO:0008006" key="10">
    <source>
        <dbReference type="Google" id="ProtNLM"/>
    </source>
</evidence>
<name>A0A0B5I4I0_9ACTN</name>
<evidence type="ECO:0000256" key="4">
    <source>
        <dbReference type="ARBA" id="ARBA00022982"/>
    </source>
</evidence>
<evidence type="ECO:0000256" key="1">
    <source>
        <dbReference type="ARBA" id="ARBA00001927"/>
    </source>
</evidence>
<accession>A0A0B5I4I0</accession>
<dbReference type="KEGG" id="svt:SVTN_36670"/>
<evidence type="ECO:0000256" key="3">
    <source>
        <dbReference type="ARBA" id="ARBA00022723"/>
    </source>
</evidence>
<evidence type="ECO:0000313" key="8">
    <source>
        <dbReference type="EMBL" id="AJF69010.1"/>
    </source>
</evidence>
<dbReference type="SUPFAM" id="SSF54862">
    <property type="entry name" value="4Fe-4S ferredoxins"/>
    <property type="match status" value="1"/>
</dbReference>
<dbReference type="EMBL" id="CP010407">
    <property type="protein sequence ID" value="AJF69010.1"/>
    <property type="molecule type" value="Genomic_DNA"/>
</dbReference>
<dbReference type="GO" id="GO:0051538">
    <property type="term" value="F:3 iron, 4 sulfur cluster binding"/>
    <property type="evidence" value="ECO:0007669"/>
    <property type="project" value="UniProtKB-KW"/>
</dbReference>
<keyword evidence="7" id="KW-0003">3Fe-4S</keyword>
<evidence type="ECO:0000313" key="9">
    <source>
        <dbReference type="Proteomes" id="UP000031774"/>
    </source>
</evidence>
<evidence type="ECO:0000256" key="5">
    <source>
        <dbReference type="ARBA" id="ARBA00023004"/>
    </source>
</evidence>
<gene>
    <name evidence="8" type="ORF">SVTN_36670</name>
</gene>
<keyword evidence="6" id="KW-0411">Iron-sulfur</keyword>
<evidence type="ECO:0000256" key="7">
    <source>
        <dbReference type="ARBA" id="ARBA00023291"/>
    </source>
</evidence>
<keyword evidence="3" id="KW-0479">Metal-binding</keyword>
<reference evidence="8 9" key="1">
    <citation type="submission" date="2014-12" db="EMBL/GenBank/DDBJ databases">
        <title>Complete genome sequence of Streptomyces vietnamensis strain GIMV4.0001, a genetic manipulable producer of the benzoisochromanequinone antibiotic granaticin.</title>
        <authorList>
            <person name="Deng M.R."/>
            <person name="Guo J."/>
            <person name="Ma L.Y."/>
            <person name="Feng G.D."/>
            <person name="Mo C.Y."/>
            <person name="Zhu H.H."/>
        </authorList>
    </citation>
    <scope>NUCLEOTIDE SEQUENCE [LARGE SCALE GENOMIC DNA]</scope>
    <source>
        <strain evidence="9">GIMV4.0001</strain>
    </source>
</reference>
<dbReference type="Gene3D" id="3.30.70.20">
    <property type="match status" value="1"/>
</dbReference>
<sequence>MKLLLDATLCNGYGLCQENTPELVELDEWGYAKVVVVDVPPAAEDRARACVESCPNSALRVEG</sequence>